<evidence type="ECO:0000256" key="8">
    <source>
        <dbReference type="ARBA" id="ARBA00022573"/>
    </source>
</evidence>
<keyword evidence="7" id="KW-1003">Cell membrane</keyword>
<evidence type="ECO:0000256" key="17">
    <source>
        <dbReference type="ARBA" id="ARBA00048623"/>
    </source>
</evidence>
<keyword evidence="12 19" id="KW-1133">Transmembrane helix</keyword>
<dbReference type="GO" id="GO:0005886">
    <property type="term" value="C:plasma membrane"/>
    <property type="evidence" value="ECO:0007669"/>
    <property type="project" value="UniProtKB-SubCell"/>
</dbReference>
<keyword evidence="8" id="KW-0169">Cobalamin biosynthesis</keyword>
<evidence type="ECO:0000256" key="11">
    <source>
        <dbReference type="ARBA" id="ARBA00022842"/>
    </source>
</evidence>
<comment type="caution">
    <text evidence="20">The sequence shown here is derived from an EMBL/GenBank/DDBJ whole genome shotgun (WGS) entry which is preliminary data.</text>
</comment>
<comment type="subcellular location">
    <subcellularLocation>
        <location evidence="2">Cell membrane</location>
        <topology evidence="2">Multi-pass membrane protein</topology>
    </subcellularLocation>
</comment>
<evidence type="ECO:0000256" key="6">
    <source>
        <dbReference type="ARBA" id="ARBA00015850"/>
    </source>
</evidence>
<evidence type="ECO:0000313" key="21">
    <source>
        <dbReference type="Proteomes" id="UP001151287"/>
    </source>
</evidence>
<feature type="transmembrane region" description="Helical" evidence="19">
    <location>
        <begin position="60"/>
        <end position="80"/>
    </location>
</feature>
<sequence>MSVGDGLRLAVGTLSVVRVRPPSVVDARTARWAVLLGPLAVLPLGVAAALVVFVGDRLDLPALVVALLVVGTLALGTRALHLDGLSDVADGLTASYDAERSLAVMKSGTSGPAGTVALLVVVGVQVAGLAALLGSGPRNGISVSEATALTGPVLPVPEVPLAVGALVCLSRWALLVTCVAGAPPARTDGLGTPFAGCVPRWLAVTGAVVLVLLAGACGALTEAGFARGLVTGAVALVVVGAVLVRCVRRFNGTTGDVHGACIEVALAVLLVGVVPTTTYLVG</sequence>
<keyword evidence="10 19" id="KW-0812">Transmembrane</keyword>
<keyword evidence="11" id="KW-0460">Magnesium</keyword>
<dbReference type="EMBL" id="JAMQYH010000041">
    <property type="protein sequence ID" value="KAJ1684192.1"/>
    <property type="molecule type" value="Genomic_DNA"/>
</dbReference>
<name>A0A9P9Z9P9_9POAL</name>
<dbReference type="EC" id="2.7.8.26" evidence="5"/>
<comment type="cofactor">
    <cofactor evidence="1">
        <name>Mg(2+)</name>
        <dbReference type="ChEBI" id="CHEBI:18420"/>
    </cofactor>
</comment>
<evidence type="ECO:0000256" key="13">
    <source>
        <dbReference type="ARBA" id="ARBA00023136"/>
    </source>
</evidence>
<dbReference type="Pfam" id="PF02654">
    <property type="entry name" value="CobS"/>
    <property type="match status" value="1"/>
</dbReference>
<evidence type="ECO:0000256" key="5">
    <source>
        <dbReference type="ARBA" id="ARBA00013200"/>
    </source>
</evidence>
<dbReference type="InterPro" id="IPR003805">
    <property type="entry name" value="CobS"/>
</dbReference>
<comment type="function">
    <text evidence="14">Joins adenosylcobinamide-GDP and alpha-ribazole to generate adenosylcobalamin (Ado-cobalamin). Also synthesizes adenosylcobalamin 5'-phosphate from adenosylcobinamide-GDP and alpha-ribazole 5'-phosphate.</text>
</comment>
<evidence type="ECO:0000256" key="1">
    <source>
        <dbReference type="ARBA" id="ARBA00001946"/>
    </source>
</evidence>
<evidence type="ECO:0000256" key="7">
    <source>
        <dbReference type="ARBA" id="ARBA00022475"/>
    </source>
</evidence>
<comment type="pathway">
    <text evidence="3">Cofactor biosynthesis; adenosylcobalamin biosynthesis; adenosylcobalamin from cob(II)yrinate a,c-diamide: step 7/7.</text>
</comment>
<evidence type="ECO:0000256" key="9">
    <source>
        <dbReference type="ARBA" id="ARBA00022679"/>
    </source>
</evidence>
<dbReference type="Proteomes" id="UP001151287">
    <property type="component" value="Unassembled WGS sequence"/>
</dbReference>
<evidence type="ECO:0000256" key="4">
    <source>
        <dbReference type="ARBA" id="ARBA00010561"/>
    </source>
</evidence>
<organism evidence="20 21">
    <name type="scientific">Rhynchospora breviuscula</name>
    <dbReference type="NCBI Taxonomy" id="2022672"/>
    <lineage>
        <taxon>Eukaryota</taxon>
        <taxon>Viridiplantae</taxon>
        <taxon>Streptophyta</taxon>
        <taxon>Embryophyta</taxon>
        <taxon>Tracheophyta</taxon>
        <taxon>Spermatophyta</taxon>
        <taxon>Magnoliopsida</taxon>
        <taxon>Liliopsida</taxon>
        <taxon>Poales</taxon>
        <taxon>Cyperaceae</taxon>
        <taxon>Cyperoideae</taxon>
        <taxon>Rhynchosporeae</taxon>
        <taxon>Rhynchospora</taxon>
    </lineage>
</organism>
<proteinExistence type="inferred from homology"/>
<dbReference type="HAMAP" id="MF_00719">
    <property type="entry name" value="CobS"/>
    <property type="match status" value="1"/>
</dbReference>
<feature type="transmembrane region" description="Helical" evidence="19">
    <location>
        <begin position="115"/>
        <end position="134"/>
    </location>
</feature>
<dbReference type="GO" id="GO:0008818">
    <property type="term" value="F:cobalamin 5'-phosphate synthase activity"/>
    <property type="evidence" value="ECO:0007669"/>
    <property type="project" value="InterPro"/>
</dbReference>
<keyword evidence="13 19" id="KW-0472">Membrane</keyword>
<evidence type="ECO:0000256" key="19">
    <source>
        <dbReference type="SAM" id="Phobius"/>
    </source>
</evidence>
<evidence type="ECO:0000256" key="15">
    <source>
        <dbReference type="ARBA" id="ARBA00032605"/>
    </source>
</evidence>
<feature type="transmembrane region" description="Helical" evidence="19">
    <location>
        <begin position="32"/>
        <end position="54"/>
    </location>
</feature>
<feature type="transmembrane region" description="Helical" evidence="19">
    <location>
        <begin position="227"/>
        <end position="247"/>
    </location>
</feature>
<dbReference type="PANTHER" id="PTHR34148:SF1">
    <property type="entry name" value="ADENOSYLCOBINAMIDE-GDP RIBAZOLETRANSFERASE"/>
    <property type="match status" value="1"/>
</dbReference>
<feature type="transmembrane region" description="Helical" evidence="19">
    <location>
        <begin position="259"/>
        <end position="281"/>
    </location>
</feature>
<gene>
    <name evidence="20" type="ORF">LUZ63_020485</name>
</gene>
<dbReference type="GO" id="GO:0051073">
    <property type="term" value="F:adenosylcobinamide-GDP ribazoletransferase activity"/>
    <property type="evidence" value="ECO:0007669"/>
    <property type="project" value="UniProtKB-EC"/>
</dbReference>
<comment type="catalytic activity">
    <reaction evidence="17">
        <text>alpha-ribazole + adenosylcob(III)inamide-GDP = adenosylcob(III)alamin + GMP + H(+)</text>
        <dbReference type="Rhea" id="RHEA:16049"/>
        <dbReference type="ChEBI" id="CHEBI:10329"/>
        <dbReference type="ChEBI" id="CHEBI:15378"/>
        <dbReference type="ChEBI" id="CHEBI:18408"/>
        <dbReference type="ChEBI" id="CHEBI:58115"/>
        <dbReference type="ChEBI" id="CHEBI:60487"/>
        <dbReference type="EC" id="2.7.8.26"/>
    </reaction>
</comment>
<keyword evidence="21" id="KW-1185">Reference proteome</keyword>
<dbReference type="AlphaFoldDB" id="A0A9P9Z9P9"/>
<dbReference type="PANTHER" id="PTHR34148">
    <property type="entry name" value="ADENOSYLCOBINAMIDE-GDP RIBAZOLETRANSFERASE"/>
    <property type="match status" value="1"/>
</dbReference>
<evidence type="ECO:0000256" key="16">
    <source>
        <dbReference type="ARBA" id="ARBA00032853"/>
    </source>
</evidence>
<evidence type="ECO:0000256" key="14">
    <source>
        <dbReference type="ARBA" id="ARBA00025228"/>
    </source>
</evidence>
<evidence type="ECO:0000256" key="18">
    <source>
        <dbReference type="ARBA" id="ARBA00049504"/>
    </source>
</evidence>
<evidence type="ECO:0000256" key="10">
    <source>
        <dbReference type="ARBA" id="ARBA00022692"/>
    </source>
</evidence>
<evidence type="ECO:0000256" key="3">
    <source>
        <dbReference type="ARBA" id="ARBA00004663"/>
    </source>
</evidence>
<feature type="transmembrane region" description="Helical" evidence="19">
    <location>
        <begin position="201"/>
        <end position="221"/>
    </location>
</feature>
<comment type="catalytic activity">
    <reaction evidence="18">
        <text>alpha-ribazole 5'-phosphate + adenosylcob(III)inamide-GDP = adenosylcob(III)alamin 5'-phosphate + GMP + H(+)</text>
        <dbReference type="Rhea" id="RHEA:23560"/>
        <dbReference type="ChEBI" id="CHEBI:15378"/>
        <dbReference type="ChEBI" id="CHEBI:57918"/>
        <dbReference type="ChEBI" id="CHEBI:58115"/>
        <dbReference type="ChEBI" id="CHEBI:60487"/>
        <dbReference type="ChEBI" id="CHEBI:60493"/>
        <dbReference type="EC" id="2.7.8.26"/>
    </reaction>
</comment>
<evidence type="ECO:0000313" key="20">
    <source>
        <dbReference type="EMBL" id="KAJ1684192.1"/>
    </source>
</evidence>
<evidence type="ECO:0000256" key="2">
    <source>
        <dbReference type="ARBA" id="ARBA00004651"/>
    </source>
</evidence>
<keyword evidence="9" id="KW-0808">Transferase</keyword>
<evidence type="ECO:0000256" key="12">
    <source>
        <dbReference type="ARBA" id="ARBA00022989"/>
    </source>
</evidence>
<reference evidence="20" key="1">
    <citation type="journal article" date="2022" name="Cell">
        <title>Repeat-based holocentromeres influence genome architecture and karyotype evolution.</title>
        <authorList>
            <person name="Hofstatter P.G."/>
            <person name="Thangavel G."/>
            <person name="Lux T."/>
            <person name="Neumann P."/>
            <person name="Vondrak T."/>
            <person name="Novak P."/>
            <person name="Zhang M."/>
            <person name="Costa L."/>
            <person name="Castellani M."/>
            <person name="Scott A."/>
            <person name="Toegelov H."/>
            <person name="Fuchs J."/>
            <person name="Mata-Sucre Y."/>
            <person name="Dias Y."/>
            <person name="Vanzela A.L.L."/>
            <person name="Huettel B."/>
            <person name="Almeida C.C.S."/>
            <person name="Simkova H."/>
            <person name="Souza G."/>
            <person name="Pedrosa-Harand A."/>
            <person name="Macas J."/>
            <person name="Mayer K.F.X."/>
            <person name="Houben A."/>
            <person name="Marques A."/>
        </authorList>
    </citation>
    <scope>NUCLEOTIDE SEQUENCE</scope>
    <source>
        <strain evidence="20">RhyBre1mFocal</strain>
    </source>
</reference>
<comment type="similarity">
    <text evidence="4">Belongs to the CobS family.</text>
</comment>
<protein>
    <recommendedName>
        <fullName evidence="6">Adenosylcobinamide-GDP ribazoletransferase</fullName>
        <ecNumber evidence="5">2.7.8.26</ecNumber>
    </recommendedName>
    <alternativeName>
        <fullName evidence="16">Cobalamin synthase</fullName>
    </alternativeName>
    <alternativeName>
        <fullName evidence="15">Cobalamin-5'-phosphate synthase</fullName>
    </alternativeName>
</protein>
<accession>A0A9P9Z9P9</accession>